<keyword evidence="11" id="KW-0342">GTP-binding</keyword>
<evidence type="ECO:0000256" key="3">
    <source>
        <dbReference type="ARBA" id="ARBA00004584"/>
    </source>
</evidence>
<dbReference type="PANTHER" id="PTHR42854:SF3">
    <property type="entry name" value="EUKARYOTIC TRANSLATION INITIATION FACTOR 2 SUBUNIT 3-RELATED"/>
    <property type="match status" value="1"/>
</dbReference>
<dbReference type="InterPro" id="IPR001214">
    <property type="entry name" value="SET_dom"/>
</dbReference>
<dbReference type="Pfam" id="PF09173">
    <property type="entry name" value="eIF2_C"/>
    <property type="match status" value="1"/>
</dbReference>
<name>A0A6P7GBV7_DIAVI</name>
<dbReference type="Pfam" id="PF00856">
    <property type="entry name" value="SET"/>
    <property type="match status" value="1"/>
</dbReference>
<dbReference type="GO" id="GO:0005829">
    <property type="term" value="C:cytosol"/>
    <property type="evidence" value="ECO:0007669"/>
    <property type="project" value="TreeGrafter"/>
</dbReference>
<reference evidence="17" key="1">
    <citation type="submission" date="2025-08" db="UniProtKB">
        <authorList>
            <consortium name="RefSeq"/>
        </authorList>
    </citation>
    <scope>IDENTIFICATION</scope>
    <source>
        <tissue evidence="17">Whole insect</tissue>
    </source>
</reference>
<comment type="subcellular location">
    <subcellularLocation>
        <location evidence="3">Chromosome</location>
        <location evidence="3">Centromere</location>
    </subcellularLocation>
    <subcellularLocation>
        <location evidence="2">Cytoplasm</location>
    </subcellularLocation>
    <subcellularLocation>
        <location evidence="1">Nucleus</location>
    </subcellularLocation>
</comment>
<organism evidence="17">
    <name type="scientific">Diabrotica virgifera virgifera</name>
    <name type="common">western corn rootworm</name>
    <dbReference type="NCBI Taxonomy" id="50390"/>
    <lineage>
        <taxon>Eukaryota</taxon>
        <taxon>Metazoa</taxon>
        <taxon>Ecdysozoa</taxon>
        <taxon>Arthropoda</taxon>
        <taxon>Hexapoda</taxon>
        <taxon>Insecta</taxon>
        <taxon>Pterygota</taxon>
        <taxon>Neoptera</taxon>
        <taxon>Endopterygota</taxon>
        <taxon>Coleoptera</taxon>
        <taxon>Polyphaga</taxon>
        <taxon>Cucujiformia</taxon>
        <taxon>Chrysomeloidea</taxon>
        <taxon>Chrysomelidae</taxon>
        <taxon>Galerucinae</taxon>
        <taxon>Diabroticina</taxon>
        <taxon>Diabroticites</taxon>
        <taxon>Diabrotica</taxon>
    </lineage>
</organism>
<dbReference type="GO" id="GO:0008757">
    <property type="term" value="F:S-adenosylmethionine-dependent methyltransferase activity"/>
    <property type="evidence" value="ECO:0007669"/>
    <property type="project" value="UniProtKB-ARBA"/>
</dbReference>
<dbReference type="Pfam" id="PF03144">
    <property type="entry name" value="GTP_EFTU_D2"/>
    <property type="match status" value="1"/>
</dbReference>
<keyword evidence="8" id="KW-0547">Nucleotide-binding</keyword>
<dbReference type="Gene3D" id="2.40.50.40">
    <property type="match status" value="1"/>
</dbReference>
<dbReference type="FunFam" id="2.40.30.10:FF:000009">
    <property type="entry name" value="Eukaryotic translation initiation factor 2 subunit gamma"/>
    <property type="match status" value="1"/>
</dbReference>
<accession>A0A6P7GBV7</accession>
<dbReference type="CDD" id="cd10542">
    <property type="entry name" value="SET_SUV39H"/>
    <property type="match status" value="1"/>
</dbReference>
<evidence type="ECO:0000259" key="15">
    <source>
        <dbReference type="PROSITE" id="PS50280"/>
    </source>
</evidence>
<evidence type="ECO:0000256" key="9">
    <source>
        <dbReference type="ARBA" id="ARBA00022801"/>
    </source>
</evidence>
<dbReference type="SMART" id="SM00317">
    <property type="entry name" value="SET"/>
    <property type="match status" value="1"/>
</dbReference>
<evidence type="ECO:0000256" key="1">
    <source>
        <dbReference type="ARBA" id="ARBA00004123"/>
    </source>
</evidence>
<sequence>MASSEGAGVTTGQPNLHKQDLSKLDVKRLTALSPEVISRQATINIGTIGHVAHGKSTVVKAISGVQTVRFKNELERNITIKLDQLQFDRKGTYITWPKNLKGRKVNLKQAILDCENYEKEMLIPRGVKRKAEVLRKVRPNKNNSTYSKEYEVEKILDQEYDVFTKTPMFHVKWKGYSLEQTTWEPFDHLRHCPLVLNQFLAEKLGSQVLDALCEKLNISGQLSDQNLLERLKILDLSTLPEKLDIQEKLLQLLATPPKERHIHKLEEGKRSILLYQLVLKREVQMKKIKAWEDSINDLDKGEAIITVENTVDLEGPPEDFTYINEYVAKCGIQVRSVPEKGCSCVECGPRLKNCCGVQPYNGFTFKGKDKVNVNPGTAIYECNKKCKCKKNCRNRVVQNGRKVPLCIFRTSNGCGWGVRAMRKIHCGEFVCEYVGELITFEEAEIRGKTYDEEGRTYLFDLDYHTKDNPYTVDAAKMGNVSHFINHSCDPNLGVYAVWINNPDPNLPRLALFALREIERDEEISFDYMINIDPLVPTTPEKPRFLHTPDKNQVIEQGRSICKCDADSCYANAKIYKCDNPKCPRPSCFISGSSSKDDSFPCLRPACSGRFQLVRHVSFVDCPGHDILMATMLNGAAVMDAALLLIAGRSSCVITSDNLVNCIFQVLCEYITKKIPIPMRDFTSEPRLIVIRSFDVNKPGCEVNDLKGGVAGGSILRGVLKVGQEIEVRPGLVSKDSEGKLACRPIFSRIVSLYTEQNELQFAVPGGLIGVGTKIEPTLCRADRLVGQVLGAVGALPSIFTELEVSYYLLKRLLGVRTEGDKKGAKVQRLTRSEVLLVNIGSLSTGGRVVATKADLCKIALTNPVCTEIGEKIALSRRVEKHWRLIGWGQIRGGETIEPTTS</sequence>
<evidence type="ECO:0000256" key="2">
    <source>
        <dbReference type="ARBA" id="ARBA00004496"/>
    </source>
</evidence>
<dbReference type="GO" id="GO:0005525">
    <property type="term" value="F:GTP binding"/>
    <property type="evidence" value="ECO:0007669"/>
    <property type="project" value="UniProtKB-KW"/>
</dbReference>
<dbReference type="InterPro" id="IPR016197">
    <property type="entry name" value="Chromo-like_dom_sf"/>
</dbReference>
<dbReference type="SMART" id="SM00468">
    <property type="entry name" value="PreSET"/>
    <property type="match status" value="1"/>
</dbReference>
<evidence type="ECO:0000256" key="6">
    <source>
        <dbReference type="ARBA" id="ARBA00022603"/>
    </source>
</evidence>
<dbReference type="InterPro" id="IPR023779">
    <property type="entry name" value="Chromodomain_CS"/>
</dbReference>
<dbReference type="GO" id="GO:0005850">
    <property type="term" value="C:eukaryotic translation initiation factor 2 complex"/>
    <property type="evidence" value="ECO:0007669"/>
    <property type="project" value="TreeGrafter"/>
</dbReference>
<evidence type="ECO:0000259" key="14">
    <source>
        <dbReference type="PROSITE" id="PS50013"/>
    </source>
</evidence>
<dbReference type="SUPFAM" id="SSF50447">
    <property type="entry name" value="Translation proteins"/>
    <property type="match status" value="1"/>
</dbReference>
<dbReference type="Gene3D" id="2.170.270.10">
    <property type="entry name" value="SET domain"/>
    <property type="match status" value="1"/>
</dbReference>
<dbReference type="CDD" id="cd03688">
    <property type="entry name" value="eIF2_gamma_II"/>
    <property type="match status" value="1"/>
</dbReference>
<feature type="domain" description="Chromo" evidence="14">
    <location>
        <begin position="150"/>
        <end position="211"/>
    </location>
</feature>
<dbReference type="GO" id="GO:0042054">
    <property type="term" value="F:histone methyltransferase activity"/>
    <property type="evidence" value="ECO:0007669"/>
    <property type="project" value="InterPro"/>
</dbReference>
<dbReference type="GO" id="GO:0003743">
    <property type="term" value="F:translation initiation factor activity"/>
    <property type="evidence" value="ECO:0007669"/>
    <property type="project" value="UniProtKB-KW"/>
</dbReference>
<dbReference type="InterPro" id="IPR007728">
    <property type="entry name" value="Pre-SET_dom"/>
</dbReference>
<dbReference type="PANTHER" id="PTHR42854">
    <property type="entry name" value="EUKARYOTIC TRANSLATION INITIATION FACTOR 2 SUBUNIT 3 FAMILY MEMBER"/>
    <property type="match status" value="1"/>
</dbReference>
<dbReference type="Pfam" id="PF05033">
    <property type="entry name" value="Pre-SET"/>
    <property type="match status" value="1"/>
</dbReference>
<dbReference type="InterPro" id="IPR009001">
    <property type="entry name" value="Transl_elong_EF1A/Init_IF2_C"/>
</dbReference>
<evidence type="ECO:0000256" key="13">
    <source>
        <dbReference type="ARBA" id="ARBA00023328"/>
    </source>
</evidence>
<dbReference type="RefSeq" id="XP_028142318.1">
    <property type="nucleotide sequence ID" value="XM_028286517.1"/>
</dbReference>
<dbReference type="CDD" id="cd00024">
    <property type="entry name" value="CD_CSD"/>
    <property type="match status" value="1"/>
</dbReference>
<keyword evidence="6" id="KW-0808">Transferase</keyword>
<dbReference type="GO" id="GO:0032259">
    <property type="term" value="P:methylation"/>
    <property type="evidence" value="ECO:0007669"/>
    <property type="project" value="UniProtKB-KW"/>
</dbReference>
<dbReference type="SUPFAM" id="SSF52540">
    <property type="entry name" value="P-loop containing nucleoside triphosphate hydrolases"/>
    <property type="match status" value="1"/>
</dbReference>
<evidence type="ECO:0000256" key="12">
    <source>
        <dbReference type="ARBA" id="ARBA00023242"/>
    </source>
</evidence>
<evidence type="ECO:0000256" key="8">
    <source>
        <dbReference type="ARBA" id="ARBA00022741"/>
    </source>
</evidence>
<dbReference type="SUPFAM" id="SSF54160">
    <property type="entry name" value="Chromo domain-like"/>
    <property type="match status" value="1"/>
</dbReference>
<evidence type="ECO:0000259" key="16">
    <source>
        <dbReference type="PROSITE" id="PS50867"/>
    </source>
</evidence>
<keyword evidence="10" id="KW-0648">Protein biosynthesis</keyword>
<dbReference type="PROSITE" id="PS50280">
    <property type="entry name" value="SET"/>
    <property type="match status" value="1"/>
</dbReference>
<dbReference type="GO" id="GO:0005634">
    <property type="term" value="C:nucleus"/>
    <property type="evidence" value="ECO:0007669"/>
    <property type="project" value="UniProtKB-SubCell"/>
</dbReference>
<dbReference type="SUPFAM" id="SSF82199">
    <property type="entry name" value="SET domain"/>
    <property type="match status" value="1"/>
</dbReference>
<keyword evidence="6" id="KW-0489">Methyltransferase</keyword>
<keyword evidence="9" id="KW-0378">Hydrolase</keyword>
<dbReference type="PROSITE" id="PS50867">
    <property type="entry name" value="PRE_SET"/>
    <property type="match status" value="1"/>
</dbReference>
<dbReference type="PROSITE" id="PS50013">
    <property type="entry name" value="CHROMO_2"/>
    <property type="match status" value="1"/>
</dbReference>
<dbReference type="KEGG" id="dvv:114336188"/>
<evidence type="ECO:0000256" key="10">
    <source>
        <dbReference type="ARBA" id="ARBA00022917"/>
    </source>
</evidence>
<keyword evidence="7" id="KW-0949">S-adenosyl-L-methionine</keyword>
<keyword evidence="5" id="KW-0396">Initiation factor</keyword>
<dbReference type="FunFam" id="2.40.30.10:FF:000011">
    <property type="entry name" value="Eukaryotic translation initiation factor 2 subunit gamma"/>
    <property type="match status" value="1"/>
</dbReference>
<dbReference type="OrthoDB" id="1045173at2759"/>
<dbReference type="CDD" id="cd15490">
    <property type="entry name" value="eIF2_gamma_III"/>
    <property type="match status" value="1"/>
</dbReference>
<dbReference type="InterPro" id="IPR015256">
    <property type="entry name" value="eIF2g_C"/>
</dbReference>
<dbReference type="AlphaFoldDB" id="A0A6P7GBV7"/>
<dbReference type="InParanoid" id="A0A6P7GBV7"/>
<dbReference type="GO" id="GO:0000049">
    <property type="term" value="F:tRNA binding"/>
    <property type="evidence" value="ECO:0007669"/>
    <property type="project" value="InterPro"/>
</dbReference>
<protein>
    <submittedName>
        <fullName evidence="17">Histone-lysine N-methyltransferase Su(Var)3-9-like</fullName>
    </submittedName>
</protein>
<dbReference type="GO" id="GO:0016787">
    <property type="term" value="F:hydrolase activity"/>
    <property type="evidence" value="ECO:0007669"/>
    <property type="project" value="UniProtKB-KW"/>
</dbReference>
<dbReference type="PROSITE" id="PS00598">
    <property type="entry name" value="CHROMO_1"/>
    <property type="match status" value="1"/>
</dbReference>
<gene>
    <name evidence="17" type="primary">LOC114336188</name>
</gene>
<evidence type="ECO:0000256" key="11">
    <source>
        <dbReference type="ARBA" id="ARBA00023134"/>
    </source>
</evidence>
<feature type="domain" description="Pre-SET" evidence="16">
    <location>
        <begin position="340"/>
        <end position="400"/>
    </location>
</feature>
<keyword evidence="13" id="KW-0137">Centromere</keyword>
<dbReference type="InterPro" id="IPR050543">
    <property type="entry name" value="eIF2G"/>
</dbReference>
<dbReference type="InterPro" id="IPR000953">
    <property type="entry name" value="Chromo/chromo_shadow_dom"/>
</dbReference>
<dbReference type="InterPro" id="IPR044127">
    <property type="entry name" value="eIF2g_dom_2"/>
</dbReference>
<dbReference type="InterPro" id="IPR023780">
    <property type="entry name" value="Chromo_domain"/>
</dbReference>
<proteinExistence type="predicted"/>
<dbReference type="SUPFAM" id="SSF50465">
    <property type="entry name" value="EF-Tu/eEF-1alpha/eIF2-gamma C-terminal domain"/>
    <property type="match status" value="1"/>
</dbReference>
<dbReference type="Gene3D" id="2.40.30.10">
    <property type="entry name" value="Translation factors"/>
    <property type="match status" value="2"/>
</dbReference>
<dbReference type="SMART" id="SM00298">
    <property type="entry name" value="CHROMO"/>
    <property type="match status" value="1"/>
</dbReference>
<evidence type="ECO:0000256" key="4">
    <source>
        <dbReference type="ARBA" id="ARBA00022454"/>
    </source>
</evidence>
<dbReference type="InterPro" id="IPR004161">
    <property type="entry name" value="EFTu-like_2"/>
</dbReference>
<dbReference type="Pfam" id="PF00385">
    <property type="entry name" value="Chromo"/>
    <property type="match status" value="1"/>
</dbReference>
<feature type="domain" description="SET" evidence="15">
    <location>
        <begin position="403"/>
        <end position="528"/>
    </location>
</feature>
<dbReference type="InterPro" id="IPR027417">
    <property type="entry name" value="P-loop_NTPase"/>
</dbReference>
<keyword evidence="4" id="KW-0158">Chromosome</keyword>
<evidence type="ECO:0000313" key="17">
    <source>
        <dbReference type="RefSeq" id="XP_028142318.1"/>
    </source>
</evidence>
<dbReference type="GO" id="GO:0001731">
    <property type="term" value="P:formation of translation preinitiation complex"/>
    <property type="evidence" value="ECO:0007669"/>
    <property type="project" value="TreeGrafter"/>
</dbReference>
<dbReference type="GO" id="GO:0000775">
    <property type="term" value="C:chromosome, centromeric region"/>
    <property type="evidence" value="ECO:0007669"/>
    <property type="project" value="UniProtKB-SubCell"/>
</dbReference>
<dbReference type="GO" id="GO:0008170">
    <property type="term" value="F:N-methyltransferase activity"/>
    <property type="evidence" value="ECO:0007669"/>
    <property type="project" value="UniProtKB-ARBA"/>
</dbReference>
<evidence type="ECO:0000256" key="7">
    <source>
        <dbReference type="ARBA" id="ARBA00022691"/>
    </source>
</evidence>
<dbReference type="InterPro" id="IPR046341">
    <property type="entry name" value="SET_dom_sf"/>
</dbReference>
<dbReference type="GO" id="GO:0008270">
    <property type="term" value="F:zinc ion binding"/>
    <property type="evidence" value="ECO:0007669"/>
    <property type="project" value="InterPro"/>
</dbReference>
<dbReference type="Gene3D" id="3.40.50.300">
    <property type="entry name" value="P-loop containing nucleotide triphosphate hydrolases"/>
    <property type="match status" value="2"/>
</dbReference>
<evidence type="ECO:0000256" key="5">
    <source>
        <dbReference type="ARBA" id="ARBA00022540"/>
    </source>
</evidence>
<keyword evidence="12" id="KW-0539">Nucleus</keyword>
<dbReference type="FunCoup" id="A0A6P7GBV7">
    <property type="interactions" value="1245"/>
</dbReference>
<dbReference type="InterPro" id="IPR009000">
    <property type="entry name" value="Transl_B-barrel_sf"/>
</dbReference>